<dbReference type="OrthoDB" id="9815195at2"/>
<organism evidence="1 2">
    <name type="scientific">Sphingomonas gellani</name>
    <dbReference type="NCBI Taxonomy" id="1166340"/>
    <lineage>
        <taxon>Bacteria</taxon>
        <taxon>Pseudomonadati</taxon>
        <taxon>Pseudomonadota</taxon>
        <taxon>Alphaproteobacteria</taxon>
        <taxon>Sphingomonadales</taxon>
        <taxon>Sphingomonadaceae</taxon>
        <taxon>Sphingomonas</taxon>
    </lineage>
</organism>
<gene>
    <name evidence="1" type="ORF">SAMN05192583_0317</name>
</gene>
<accession>A0A1H7YM08</accession>
<keyword evidence="2" id="KW-1185">Reference proteome</keyword>
<dbReference type="RefSeq" id="WP_093663708.1">
    <property type="nucleotide sequence ID" value="NZ_FOCF01000001.1"/>
</dbReference>
<name>A0A1H7YM08_9SPHN</name>
<protein>
    <submittedName>
        <fullName evidence="1">L,D-transpeptidase catalytic domain</fullName>
    </submittedName>
</protein>
<dbReference type="Proteomes" id="UP000199206">
    <property type="component" value="Unassembled WGS sequence"/>
</dbReference>
<proteinExistence type="predicted"/>
<dbReference type="AlphaFoldDB" id="A0A1H7YM08"/>
<sequence length="232" mass="24627">MNKFLGAERERRAVIKNGLVLAGALAVPGAVSAAGRAQLEGMKLPMPAGRPATVPAAPIVNSRAVRPDLMRRALAALDRQGGRVGRRDRIAIADFAAPSSQKRFHLVDLVDGSTTSFLVAHGSGSDPSHSGWLSRFSNQPGSNASCEGAFVTDDYYVGKHGRSQRLVGLDPTNNNALSRAIVVHAAWYSNPDMLKTHGMLGRSQGCFAVGDADLPRVFDRLGPGRMIFATKA</sequence>
<dbReference type="PANTHER" id="PTHR38477">
    <property type="entry name" value="HYPOTHETICAL EXPORTED PROTEIN"/>
    <property type="match status" value="1"/>
</dbReference>
<dbReference type="InterPro" id="IPR032676">
    <property type="entry name" value="YkuD_2"/>
</dbReference>
<dbReference type="STRING" id="1166340.SAMN05192583_0317"/>
<evidence type="ECO:0000313" key="1">
    <source>
        <dbReference type="EMBL" id="SEM46971.1"/>
    </source>
</evidence>
<dbReference type="Pfam" id="PF13645">
    <property type="entry name" value="YkuD_2"/>
    <property type="match status" value="1"/>
</dbReference>
<dbReference type="PANTHER" id="PTHR38477:SF1">
    <property type="entry name" value="MUREIN L,D-TRANSPEPTIDASE CATALYTIC DOMAIN FAMILY PROTEIN"/>
    <property type="match status" value="1"/>
</dbReference>
<evidence type="ECO:0000313" key="2">
    <source>
        <dbReference type="Proteomes" id="UP000199206"/>
    </source>
</evidence>
<dbReference type="EMBL" id="FOCF01000001">
    <property type="protein sequence ID" value="SEM46971.1"/>
    <property type="molecule type" value="Genomic_DNA"/>
</dbReference>
<reference evidence="2" key="1">
    <citation type="submission" date="2016-10" db="EMBL/GenBank/DDBJ databases">
        <authorList>
            <person name="Varghese N."/>
            <person name="Submissions S."/>
        </authorList>
    </citation>
    <scope>NUCLEOTIDE SEQUENCE [LARGE SCALE GENOMIC DNA]</scope>
    <source>
        <strain evidence="2">S6-262</strain>
    </source>
</reference>